<dbReference type="InterPro" id="IPR025110">
    <property type="entry name" value="AMP-bd_C"/>
</dbReference>
<keyword evidence="4" id="KW-1185">Reference proteome</keyword>
<evidence type="ECO:0000313" key="4">
    <source>
        <dbReference type="Proteomes" id="UP000198284"/>
    </source>
</evidence>
<evidence type="ECO:0000313" key="3">
    <source>
        <dbReference type="EMBL" id="SNS15868.1"/>
    </source>
</evidence>
<dbReference type="SUPFAM" id="SSF56801">
    <property type="entry name" value="Acetyl-CoA synthetase-like"/>
    <property type="match status" value="1"/>
</dbReference>
<dbReference type="Gene3D" id="3.40.50.12780">
    <property type="entry name" value="N-terminal domain of ligase-like"/>
    <property type="match status" value="1"/>
</dbReference>
<dbReference type="InterPro" id="IPR020845">
    <property type="entry name" value="AMP-binding_CS"/>
</dbReference>
<feature type="domain" description="AMP-dependent synthetase/ligase" evidence="1">
    <location>
        <begin position="29"/>
        <end position="410"/>
    </location>
</feature>
<reference evidence="3 4" key="1">
    <citation type="submission" date="2017-06" db="EMBL/GenBank/DDBJ databases">
        <authorList>
            <person name="Kim H.J."/>
            <person name="Triplett B.A."/>
        </authorList>
    </citation>
    <scope>NUCLEOTIDE SEQUENCE [LARGE SCALE GENOMIC DNA]</scope>
    <source>
        <strain evidence="3 4">U15</strain>
    </source>
</reference>
<proteinExistence type="predicted"/>
<dbReference type="PANTHER" id="PTHR43767:SF1">
    <property type="entry name" value="NONRIBOSOMAL PEPTIDE SYNTHASE PES1 (EUROFUNG)-RELATED"/>
    <property type="match status" value="1"/>
</dbReference>
<evidence type="ECO:0000259" key="1">
    <source>
        <dbReference type="Pfam" id="PF00501"/>
    </source>
</evidence>
<organism evidence="3 4">
    <name type="scientific">Noviherbaspirillum humi</name>
    <dbReference type="NCBI Taxonomy" id="1688639"/>
    <lineage>
        <taxon>Bacteria</taxon>
        <taxon>Pseudomonadati</taxon>
        <taxon>Pseudomonadota</taxon>
        <taxon>Betaproteobacteria</taxon>
        <taxon>Burkholderiales</taxon>
        <taxon>Oxalobacteraceae</taxon>
        <taxon>Noviherbaspirillum</taxon>
    </lineage>
</organism>
<protein>
    <submittedName>
        <fullName evidence="3">Fatty-acyl-CoA synthase</fullName>
    </submittedName>
</protein>
<evidence type="ECO:0000259" key="2">
    <source>
        <dbReference type="Pfam" id="PF13193"/>
    </source>
</evidence>
<dbReference type="EMBL" id="FZOT01000001">
    <property type="protein sequence ID" value="SNS15868.1"/>
    <property type="molecule type" value="Genomic_DNA"/>
</dbReference>
<sequence length="552" mass="60875">MNTTHYPHWPAGMPYAISTPETSVYLNLEISARRYPNRPAIIFYDALLTYAELDRQVRLLAGYLQQQCGVARGDRVLLDMQNSPQFIIAYFAILRADAMVVPVNPMLMTDELQHYVEDSGASVAIAAQEVFPRLAPLVGNTGLTHAIVASYSDYLTAPTDLTVPDFVRAPRNVPAQDGVATWNDALAAGCEPGPHQAGPDDLACMPYTSGTTGKPKGCVHTHRSLMFNAVASPTWSGATVADQVTLAVLPFFHVTGMQSVMNSAIYCGGAIVVLPRWDRDAAGQLITRYKVTGWTLIPTMMIDFLSNPRLGEYDISGLKRISGGGAAMPAAIAQKLLELTGQTYMEGYGLSETMAATHVNPPHRMKQQCLGVPYFNVDARIVDPVTFQEVPQGEQGEIWLHGPQVFQGYWNDPQKTADAFAELDGKRFFRSGDLGYMDEEGFFFFTDRLKRMINASGFKVWPAEVEAMMYQHPAVQECCIIAARDAYRGETVKAVVVRRPGSEASAEDIIEWAHAKMAAYKTPRVVEFVEALPKSATGKVMWRVLQEREMAK</sequence>
<dbReference type="NCBIfam" id="NF006181">
    <property type="entry name" value="PRK08314.1"/>
    <property type="match status" value="1"/>
</dbReference>
<dbReference type="Pfam" id="PF13193">
    <property type="entry name" value="AMP-binding_C"/>
    <property type="match status" value="1"/>
</dbReference>
<accession>A0A239C887</accession>
<dbReference type="InterPro" id="IPR000873">
    <property type="entry name" value="AMP-dep_synth/lig_dom"/>
</dbReference>
<dbReference type="Pfam" id="PF00501">
    <property type="entry name" value="AMP-binding"/>
    <property type="match status" value="1"/>
</dbReference>
<dbReference type="InterPro" id="IPR042099">
    <property type="entry name" value="ANL_N_sf"/>
</dbReference>
<dbReference type="AlphaFoldDB" id="A0A239C887"/>
<feature type="domain" description="AMP-binding enzyme C-terminal" evidence="2">
    <location>
        <begin position="464"/>
        <end position="539"/>
    </location>
</feature>
<gene>
    <name evidence="3" type="ORF">SAMN06265795_101291</name>
</gene>
<dbReference type="PROSITE" id="PS00455">
    <property type="entry name" value="AMP_BINDING"/>
    <property type="match status" value="1"/>
</dbReference>
<name>A0A239C887_9BURK</name>
<dbReference type="InterPro" id="IPR045851">
    <property type="entry name" value="AMP-bd_C_sf"/>
</dbReference>
<dbReference type="OrthoDB" id="9766486at2"/>
<dbReference type="Proteomes" id="UP000198284">
    <property type="component" value="Unassembled WGS sequence"/>
</dbReference>
<dbReference type="RefSeq" id="WP_089397509.1">
    <property type="nucleotide sequence ID" value="NZ_FZOT01000001.1"/>
</dbReference>
<dbReference type="Gene3D" id="3.30.300.30">
    <property type="match status" value="1"/>
</dbReference>
<dbReference type="PANTHER" id="PTHR43767">
    <property type="entry name" value="LONG-CHAIN-FATTY-ACID--COA LIGASE"/>
    <property type="match status" value="1"/>
</dbReference>
<dbReference type="InterPro" id="IPR050237">
    <property type="entry name" value="ATP-dep_AMP-bd_enzyme"/>
</dbReference>
<dbReference type="GO" id="GO:0016878">
    <property type="term" value="F:acid-thiol ligase activity"/>
    <property type="evidence" value="ECO:0007669"/>
    <property type="project" value="UniProtKB-ARBA"/>
</dbReference>